<keyword evidence="3" id="KW-1185">Reference proteome</keyword>
<sequence length="187" mass="21177">MFIQCEDNKCLFILMVSNIWGEMDVSKRKELFSVAYLTALAAQVGLNHQVPTVDDDSIDLSLMGKGYNGIVRSPQIDIQLKCTSKEVIEGDCLKFDLKLKNYNDLRGENVGNTRYLMVLVVPDEPEEWATIGYDNVTLQNSFYWTSLRFNSETSNITKVRIEIPVSQKVTSETLLSLMDMASKGEFV</sequence>
<reference evidence="2" key="1">
    <citation type="journal article" date="2022" name="Front. Microbiol.">
        <title>Genome-based taxonomic rearrangement of Oceanobacter-related bacteria including the description of Thalassolituus hydrocarbonoclasticus sp. nov. and Thalassolituus pacificus sp. nov. and emended description of the genus Thalassolituus.</title>
        <authorList>
            <person name="Dong C."/>
            <person name="Wei L."/>
            <person name="Wang J."/>
            <person name="Lai Q."/>
            <person name="Huang Z."/>
            <person name="Shao Z."/>
        </authorList>
    </citation>
    <scope>NUCLEOTIDE SEQUENCE</scope>
    <source>
        <strain evidence="2">59MF3M-4</strain>
    </source>
</reference>
<accession>A0A9X2WIH3</accession>
<dbReference type="Pfam" id="PF14280">
    <property type="entry name" value="DUF4365"/>
    <property type="match status" value="1"/>
</dbReference>
<dbReference type="RefSeq" id="WP_260977874.1">
    <property type="nucleotide sequence ID" value="NZ_JAOANI010000031.1"/>
</dbReference>
<proteinExistence type="predicted"/>
<name>A0A9X2WIH3_9GAMM</name>
<organism evidence="2 3">
    <name type="scientific">Thalassolituus pacificus</name>
    <dbReference type="NCBI Taxonomy" id="2975440"/>
    <lineage>
        <taxon>Bacteria</taxon>
        <taxon>Pseudomonadati</taxon>
        <taxon>Pseudomonadota</taxon>
        <taxon>Gammaproteobacteria</taxon>
        <taxon>Oceanospirillales</taxon>
        <taxon>Oceanospirillaceae</taxon>
        <taxon>Thalassolituus</taxon>
    </lineage>
</organism>
<reference evidence="2" key="2">
    <citation type="submission" date="2022-08" db="EMBL/GenBank/DDBJ databases">
        <authorList>
            <person name="Dong C."/>
        </authorList>
    </citation>
    <scope>NUCLEOTIDE SEQUENCE</scope>
    <source>
        <strain evidence="2">59MF3M-4</strain>
    </source>
</reference>
<gene>
    <name evidence="2" type="ORF">NYR02_18640</name>
</gene>
<dbReference type="AlphaFoldDB" id="A0A9X2WIH3"/>
<dbReference type="EMBL" id="JAOANI010000031">
    <property type="protein sequence ID" value="MCT7361042.1"/>
    <property type="molecule type" value="Genomic_DNA"/>
</dbReference>
<evidence type="ECO:0000259" key="1">
    <source>
        <dbReference type="Pfam" id="PF14280"/>
    </source>
</evidence>
<protein>
    <submittedName>
        <fullName evidence="2">DUF4365 domain-containing protein</fullName>
    </submittedName>
</protein>
<evidence type="ECO:0000313" key="2">
    <source>
        <dbReference type="EMBL" id="MCT7361042.1"/>
    </source>
</evidence>
<feature type="domain" description="DUF4365" evidence="1">
    <location>
        <begin position="31"/>
        <end position="180"/>
    </location>
</feature>
<dbReference type="InterPro" id="IPR025375">
    <property type="entry name" value="DUF4365"/>
</dbReference>
<dbReference type="Proteomes" id="UP001147830">
    <property type="component" value="Unassembled WGS sequence"/>
</dbReference>
<comment type="caution">
    <text evidence="2">The sequence shown here is derived from an EMBL/GenBank/DDBJ whole genome shotgun (WGS) entry which is preliminary data.</text>
</comment>
<evidence type="ECO:0000313" key="3">
    <source>
        <dbReference type="Proteomes" id="UP001147830"/>
    </source>
</evidence>